<reference evidence="2 3" key="1">
    <citation type="submission" date="2017-03" db="EMBL/GenBank/DDBJ databases">
        <authorList>
            <person name="Afonso C.L."/>
            <person name="Miller P.J."/>
            <person name="Scott M.A."/>
            <person name="Spackman E."/>
            <person name="Goraichik I."/>
            <person name="Dimitrov K.M."/>
            <person name="Suarez D.L."/>
            <person name="Swayne D.E."/>
        </authorList>
    </citation>
    <scope>NUCLEOTIDE SEQUENCE [LARGE SCALE GENOMIC DNA]</scope>
    <source>
        <strain evidence="2 3">CECT 7023</strain>
    </source>
</reference>
<accession>A0A1Y5TRF1</accession>
<dbReference type="InterPro" id="IPR009875">
    <property type="entry name" value="PilZ_domain"/>
</dbReference>
<feature type="domain" description="PilZ" evidence="1">
    <location>
        <begin position="4"/>
        <end position="86"/>
    </location>
</feature>
<evidence type="ECO:0000313" key="2">
    <source>
        <dbReference type="EMBL" id="SLN66470.1"/>
    </source>
</evidence>
<protein>
    <recommendedName>
        <fullName evidence="1">PilZ domain-containing protein</fullName>
    </recommendedName>
</protein>
<dbReference type="OrthoDB" id="7472137at2"/>
<dbReference type="EMBL" id="FWFZ01000019">
    <property type="protein sequence ID" value="SLN66470.1"/>
    <property type="molecule type" value="Genomic_DNA"/>
</dbReference>
<evidence type="ECO:0000313" key="3">
    <source>
        <dbReference type="Proteomes" id="UP000193900"/>
    </source>
</evidence>
<dbReference type="SUPFAM" id="SSF141371">
    <property type="entry name" value="PilZ domain-like"/>
    <property type="match status" value="1"/>
</dbReference>
<sequence length="107" mass="12151">MKHRDHRALCDYAARFHTAQGPVWAEIRNVSEFGARVAGLFESPGSRVALVLRMSEIRGRVVWRRAGLVGLRFDRPLSDAEMAMIRGTVEASRAVRNTAGYHRFREL</sequence>
<evidence type="ECO:0000259" key="1">
    <source>
        <dbReference type="Pfam" id="PF07238"/>
    </source>
</evidence>
<dbReference type="Proteomes" id="UP000193900">
    <property type="component" value="Unassembled WGS sequence"/>
</dbReference>
<proteinExistence type="predicted"/>
<dbReference type="RefSeq" id="WP_085879958.1">
    <property type="nucleotide sequence ID" value="NZ_FWFZ01000019.1"/>
</dbReference>
<dbReference type="GO" id="GO:0035438">
    <property type="term" value="F:cyclic-di-GMP binding"/>
    <property type="evidence" value="ECO:0007669"/>
    <property type="project" value="InterPro"/>
</dbReference>
<name>A0A1Y5TRF1_9RHOB</name>
<dbReference type="AlphaFoldDB" id="A0A1Y5TRF1"/>
<keyword evidence="3" id="KW-1185">Reference proteome</keyword>
<organism evidence="2 3">
    <name type="scientific">Roseisalinus antarcticus</name>
    <dbReference type="NCBI Taxonomy" id="254357"/>
    <lineage>
        <taxon>Bacteria</taxon>
        <taxon>Pseudomonadati</taxon>
        <taxon>Pseudomonadota</taxon>
        <taxon>Alphaproteobacteria</taxon>
        <taxon>Rhodobacterales</taxon>
        <taxon>Roseobacteraceae</taxon>
        <taxon>Roseisalinus</taxon>
    </lineage>
</organism>
<dbReference type="Pfam" id="PF07238">
    <property type="entry name" value="PilZ"/>
    <property type="match status" value="1"/>
</dbReference>
<gene>
    <name evidence="2" type="ORF">ROA7023_03153</name>
</gene>